<feature type="compositionally biased region" description="Pro residues" evidence="1">
    <location>
        <begin position="474"/>
        <end position="483"/>
    </location>
</feature>
<gene>
    <name evidence="4" type="ORF">DIS18_02985</name>
</gene>
<keyword evidence="2" id="KW-0812">Transmembrane</keyword>
<evidence type="ECO:0000313" key="5">
    <source>
        <dbReference type="Proteomes" id="UP000245375"/>
    </source>
</evidence>
<evidence type="ECO:0000256" key="1">
    <source>
        <dbReference type="SAM" id="MobiDB-lite"/>
    </source>
</evidence>
<feature type="transmembrane region" description="Helical" evidence="2">
    <location>
        <begin position="6"/>
        <end position="22"/>
    </location>
</feature>
<protein>
    <recommendedName>
        <fullName evidence="3">Peptidase M56 domain-containing protein</fullName>
    </recommendedName>
</protein>
<keyword evidence="2" id="KW-0472">Membrane</keyword>
<dbReference type="InterPro" id="IPR008756">
    <property type="entry name" value="Peptidase_M56"/>
</dbReference>
<evidence type="ECO:0000256" key="2">
    <source>
        <dbReference type="SAM" id="Phobius"/>
    </source>
</evidence>
<reference evidence="5" key="2">
    <citation type="submission" date="2018-05" db="EMBL/GenBank/DDBJ databases">
        <title>Algibacter marinivivus sp. nov., isolated from sample around a algae.</title>
        <authorList>
            <person name="Lu D."/>
        </authorList>
    </citation>
    <scope>NUCLEOTIDE SEQUENCE [LARGE SCALE GENOMIC DNA]</scope>
    <source>
        <strain evidence="5">ZY111</strain>
    </source>
</reference>
<comment type="caution">
    <text evidence="4">The sequence shown here is derived from an EMBL/GenBank/DDBJ whole genome shotgun (WGS) entry which is preliminary data.</text>
</comment>
<dbReference type="InterPro" id="IPR052173">
    <property type="entry name" value="Beta-lactam_resp_regulator"/>
</dbReference>
<feature type="domain" description="Peptidase M56" evidence="3">
    <location>
        <begin position="143"/>
        <end position="252"/>
    </location>
</feature>
<proteinExistence type="predicted"/>
<accession>A0A2U2X6Z9</accession>
<dbReference type="AlphaFoldDB" id="A0A2U2X6Z9"/>
<name>A0A2U2X6Z9_9FLAO</name>
<dbReference type="RefSeq" id="WP_109351545.1">
    <property type="nucleotide sequence ID" value="NZ_QFRI01000001.1"/>
</dbReference>
<dbReference type="Proteomes" id="UP000245375">
    <property type="component" value="Unassembled WGS sequence"/>
</dbReference>
<reference evidence="4 5" key="1">
    <citation type="submission" date="2018-05" db="EMBL/GenBank/DDBJ databases">
        <title>Algibacter marinivivus sp. nov., isolated from sample around a algae.</title>
        <authorList>
            <person name="Zhong X."/>
        </authorList>
    </citation>
    <scope>NUCLEOTIDE SEQUENCE [LARGE SCALE GENOMIC DNA]</scope>
    <source>
        <strain evidence="4 5">ZY111</strain>
    </source>
</reference>
<organism evidence="4 5">
    <name type="scientific">Algibacter marinivivus</name>
    <dbReference type="NCBI Taxonomy" id="2100723"/>
    <lineage>
        <taxon>Bacteria</taxon>
        <taxon>Pseudomonadati</taxon>
        <taxon>Bacteroidota</taxon>
        <taxon>Flavobacteriia</taxon>
        <taxon>Flavobacteriales</taxon>
        <taxon>Flavobacteriaceae</taxon>
        <taxon>Algibacter</taxon>
    </lineage>
</organism>
<dbReference type="CDD" id="cd07341">
    <property type="entry name" value="M56_BlaR1_MecR1_like"/>
    <property type="match status" value="1"/>
</dbReference>
<feature type="transmembrane region" description="Helical" evidence="2">
    <location>
        <begin position="85"/>
        <end position="106"/>
    </location>
</feature>
<dbReference type="PANTHER" id="PTHR34978:SF3">
    <property type="entry name" value="SLR0241 PROTEIN"/>
    <property type="match status" value="1"/>
</dbReference>
<sequence length="643" mass="74343">MLLFLLKSSACLATFILFYKLFLEKTSVHTLKRFYLIIAILISICIPFITFTEYVLVEPENIIPTSGHINQTAFEATEVTEQKNYLSVIIWSIYIIGALLFSFRFFKNLYKIIHKIKTNPKFKNEKFINVLLHDLIHPHTFFNYIFLNKNKYENNLIPNEVLLHEQVHAKQKHALDILFIEILQIIFWFNPLLHFIKKDIKLNHEFLADQAVIKNGANTKQYQQLLLAFSSNASHNQLANAINYSLIKKRFTVMKTKTSKTKIWARSLVLLPLLTILIYSFSSYKKVEKYIASETSDINHTARSIDIEVFENGNYKIDGISATKATFKSTINQLHQDITPEIRNRIINIHVNDMKAVSDKEVWFIYNAVIDYGFHRIVTYNQEIIREKGNKPFAITSSVNQKGASKEQIAEYNKLAKKYNTQPENKRIIKLKDVKRLEYLYGLMTEKQKENAEPFPNCPPPPEPPHVKKGEPSDIPPPPPPAPKVKEGYQVPDPSKTGFIEINGKDHFYSVRDGKTKYYNRWGVEVDKKGNKLSTKQTDGRKVVKGQKITKVYKGNKVISEFKKTWDDEDINQIPPPPEPKAPLDYVIEMAKKDATFYYKDKKISSDKAIDLMKNNKSLNISSKTHNGVRVVKLQTEPITISH</sequence>
<reference evidence="5" key="3">
    <citation type="submission" date="2018-05" db="EMBL/GenBank/DDBJ databases">
        <authorList>
            <person name="Lu D."/>
        </authorList>
    </citation>
    <scope>NUCLEOTIDE SEQUENCE [LARGE SCALE GENOMIC DNA]</scope>
    <source>
        <strain evidence="5">ZY111</strain>
    </source>
</reference>
<feature type="region of interest" description="Disordered" evidence="1">
    <location>
        <begin position="450"/>
        <end position="488"/>
    </location>
</feature>
<dbReference type="Pfam" id="PF05569">
    <property type="entry name" value="Peptidase_M56"/>
    <property type="match status" value="1"/>
</dbReference>
<keyword evidence="2" id="KW-1133">Transmembrane helix</keyword>
<dbReference type="EMBL" id="QFRI01000001">
    <property type="protein sequence ID" value="PWH83534.1"/>
    <property type="molecule type" value="Genomic_DNA"/>
</dbReference>
<feature type="transmembrane region" description="Helical" evidence="2">
    <location>
        <begin position="177"/>
        <end position="196"/>
    </location>
</feature>
<feature type="transmembrane region" description="Helical" evidence="2">
    <location>
        <begin position="263"/>
        <end position="281"/>
    </location>
</feature>
<feature type="transmembrane region" description="Helical" evidence="2">
    <location>
        <begin position="127"/>
        <end position="146"/>
    </location>
</feature>
<evidence type="ECO:0000259" key="3">
    <source>
        <dbReference type="Pfam" id="PF05569"/>
    </source>
</evidence>
<feature type="transmembrane region" description="Helical" evidence="2">
    <location>
        <begin position="34"/>
        <end position="57"/>
    </location>
</feature>
<keyword evidence="5" id="KW-1185">Reference proteome</keyword>
<evidence type="ECO:0000313" key="4">
    <source>
        <dbReference type="EMBL" id="PWH83534.1"/>
    </source>
</evidence>
<dbReference type="PANTHER" id="PTHR34978">
    <property type="entry name" value="POSSIBLE SENSOR-TRANSDUCER PROTEIN BLAR"/>
    <property type="match status" value="1"/>
</dbReference>
<dbReference type="OrthoDB" id="1522859at2"/>